<evidence type="ECO:0000256" key="5">
    <source>
        <dbReference type="ARBA" id="ARBA00023136"/>
    </source>
</evidence>
<protein>
    <submittedName>
        <fullName evidence="7">NCS1 family transporter</fullName>
    </submittedName>
</protein>
<feature type="transmembrane region" description="Helical" evidence="6">
    <location>
        <begin position="68"/>
        <end position="94"/>
    </location>
</feature>
<feature type="transmembrane region" description="Helical" evidence="6">
    <location>
        <begin position="305"/>
        <end position="324"/>
    </location>
</feature>
<comment type="caution">
    <text evidence="7">The sequence shown here is derived from an EMBL/GenBank/DDBJ whole genome shotgun (WGS) entry which is preliminary data.</text>
</comment>
<feature type="transmembrane region" description="Helical" evidence="6">
    <location>
        <begin position="267"/>
        <end position="293"/>
    </location>
</feature>
<keyword evidence="5 6" id="KW-0472">Membrane</keyword>
<feature type="transmembrane region" description="Helical" evidence="6">
    <location>
        <begin position="345"/>
        <end position="367"/>
    </location>
</feature>
<evidence type="ECO:0000256" key="6">
    <source>
        <dbReference type="SAM" id="Phobius"/>
    </source>
</evidence>
<keyword evidence="4 6" id="KW-1133">Transmembrane helix</keyword>
<feature type="transmembrane region" description="Helical" evidence="6">
    <location>
        <begin position="373"/>
        <end position="395"/>
    </location>
</feature>
<feature type="transmembrane region" description="Helical" evidence="6">
    <location>
        <begin position="178"/>
        <end position="197"/>
    </location>
</feature>
<keyword evidence="3 6" id="KW-0812">Transmembrane</keyword>
<dbReference type="InterPro" id="IPR045225">
    <property type="entry name" value="Uracil/uridine/allantoin_perm"/>
</dbReference>
<feature type="transmembrane region" description="Helical" evidence="6">
    <location>
        <begin position="142"/>
        <end position="166"/>
    </location>
</feature>
<evidence type="ECO:0000256" key="4">
    <source>
        <dbReference type="ARBA" id="ARBA00022989"/>
    </source>
</evidence>
<dbReference type="PANTHER" id="PTHR30618:SF0">
    <property type="entry name" value="PURINE-URACIL PERMEASE NCS1"/>
    <property type="match status" value="1"/>
</dbReference>
<organism evidence="7 8">
    <name type="scientific">Oceanobacillus aidingensis</name>
    <dbReference type="NCBI Taxonomy" id="645964"/>
    <lineage>
        <taxon>Bacteria</taxon>
        <taxon>Bacillati</taxon>
        <taxon>Bacillota</taxon>
        <taxon>Bacilli</taxon>
        <taxon>Bacillales</taxon>
        <taxon>Bacillaceae</taxon>
        <taxon>Oceanobacillus</taxon>
    </lineage>
</organism>
<name>A0ABV9JW88_9BACI</name>
<evidence type="ECO:0000256" key="1">
    <source>
        <dbReference type="ARBA" id="ARBA00004141"/>
    </source>
</evidence>
<reference evidence="8" key="1">
    <citation type="journal article" date="2019" name="Int. J. Syst. Evol. Microbiol.">
        <title>The Global Catalogue of Microorganisms (GCM) 10K type strain sequencing project: providing services to taxonomists for standard genome sequencing and annotation.</title>
        <authorList>
            <consortium name="The Broad Institute Genomics Platform"/>
            <consortium name="The Broad Institute Genome Sequencing Center for Infectious Disease"/>
            <person name="Wu L."/>
            <person name="Ma J."/>
        </authorList>
    </citation>
    <scope>NUCLEOTIDE SEQUENCE [LARGE SCALE GENOMIC DNA]</scope>
    <source>
        <strain evidence="8">CCUG 37257</strain>
    </source>
</reference>
<dbReference type="CDD" id="cd10323">
    <property type="entry name" value="SLC-NCS1sbd"/>
    <property type="match status" value="1"/>
</dbReference>
<dbReference type="PANTHER" id="PTHR30618">
    <property type="entry name" value="NCS1 FAMILY PURINE/PYRIMIDINE TRANSPORTER"/>
    <property type="match status" value="1"/>
</dbReference>
<dbReference type="RefSeq" id="WP_246528988.1">
    <property type="nucleotide sequence ID" value="NZ_JBHSFT010000010.1"/>
</dbReference>
<comment type="subcellular location">
    <subcellularLocation>
        <location evidence="1">Membrane</location>
        <topology evidence="1">Multi-pass membrane protein</topology>
    </subcellularLocation>
</comment>
<dbReference type="Gene3D" id="1.10.4160.10">
    <property type="entry name" value="Hydantoin permease"/>
    <property type="match status" value="1"/>
</dbReference>
<evidence type="ECO:0000313" key="7">
    <source>
        <dbReference type="EMBL" id="MFC4662060.1"/>
    </source>
</evidence>
<sequence>MDSSKRREAIALQGKDKSNSYLKSPDLLPVKHGERKIGVMGFFAMWIGMAILLATFDIGASGIQGISLPWVVLATLIGCIAIGAFITIIGDIGVEHGISFPVYMRAPFGTVGTHIPSLTRAVTASFWFGINTYFGATAINAILHTMFAGFDNWLLCYLVFALVQLINTASGIKWVERFADVAAPIIIVMSLIIYQTLNADIQAQGADVWAWVASPVTGGAAFTAFMVVLFANMGFWATLGCDIPTISRHFKAPKYERNWFKRNKTTLIGSLVALPLTEAFMIMIGAAAFIVAGTSNPVTALQDTASGWMLAMLLFMIVLTQWSTNTAANVLPAAAVFSNVLGPKVSHAVAVFVAGIVGTVIQPWSVYEILTQVLLIIGAVLSSVSGILFADYYLLRKRRVNVPDLYKNRGQYRFHGGVNIVGFISWAVGGAVALIFMNYSFIVGFIVAAAVYYVLTKYWYFHKFPQAEITDPDDEKYLGITVGRDWSLDEDAEKDETAAK</sequence>
<dbReference type="Proteomes" id="UP001595988">
    <property type="component" value="Unassembled WGS sequence"/>
</dbReference>
<gene>
    <name evidence="7" type="ORF">ACFO3P_07595</name>
</gene>
<feature type="transmembrane region" description="Helical" evidence="6">
    <location>
        <begin position="416"/>
        <end position="436"/>
    </location>
</feature>
<evidence type="ECO:0000256" key="3">
    <source>
        <dbReference type="ARBA" id="ARBA00022692"/>
    </source>
</evidence>
<feature type="transmembrane region" description="Helical" evidence="6">
    <location>
        <begin position="209"/>
        <end position="230"/>
    </location>
</feature>
<feature type="transmembrane region" description="Helical" evidence="6">
    <location>
        <begin position="442"/>
        <end position="460"/>
    </location>
</feature>
<evidence type="ECO:0000313" key="8">
    <source>
        <dbReference type="Proteomes" id="UP001595988"/>
    </source>
</evidence>
<proteinExistence type="inferred from homology"/>
<keyword evidence="8" id="KW-1185">Reference proteome</keyword>
<dbReference type="InterPro" id="IPR001248">
    <property type="entry name" value="Pur-cyt_permease"/>
</dbReference>
<dbReference type="EMBL" id="JBHSFT010000010">
    <property type="protein sequence ID" value="MFC4662060.1"/>
    <property type="molecule type" value="Genomic_DNA"/>
</dbReference>
<evidence type="ECO:0000256" key="2">
    <source>
        <dbReference type="ARBA" id="ARBA00008974"/>
    </source>
</evidence>
<accession>A0ABV9JW88</accession>
<dbReference type="Pfam" id="PF02133">
    <property type="entry name" value="Transp_cyt_pur"/>
    <property type="match status" value="1"/>
</dbReference>
<feature type="transmembrane region" description="Helical" evidence="6">
    <location>
        <begin position="37"/>
        <end position="56"/>
    </location>
</feature>
<comment type="similarity">
    <text evidence="2">Belongs to the purine-cytosine permease (2.A.39) family.</text>
</comment>